<sequence>MNWSSSLLLIFLSIAIGLISVLQFTATTIHDVKSHVTASEAFQISIQEFMSPKPTNLDQKLIIAAQHAKEANDLLPDIQKQSHPTTASDLSDRPDYYMVFSSSCSPQQHWESLVFFYHAFKVGQPGNVTRILSGCNDQEKEEVDDFFAKYIQPMSPRFHLHHTQDYGTVQRNKGTQYYKYMNKPFGLRDWMEKALGVSENKEMDSDLADSIIMLLDPDMVLLRPLVHDFTNEDVEFVEIEPVTKVVKTGFPIAQQDGYLNSKWVQHDFSFVTGKEQGDFIPPPPAKDGPLHWNSGPPYLATVADMHQIAIKWTEYAPKVLEIQDDIFAEMVGLIIATVQLERPFTFIRSLVVSTTESVDREGWSYIDALPDDQVCRPAASSRLPVGLHYCKRYMLGKWFFSKYRLKKNIMNCDKALLMPPSPDINYLDFEYADVPPRADLRKIHEAPVKLSQKRAKREAFMLCGMMNAVNEALRYHKQQKCGVDANLEETYSIHNDPTNF</sequence>
<protein>
    <submittedName>
        <fullName evidence="1">Uncharacterized protein</fullName>
    </submittedName>
</protein>
<keyword evidence="2" id="KW-1185">Reference proteome</keyword>
<dbReference type="OrthoDB" id="2015991at2759"/>
<evidence type="ECO:0000313" key="1">
    <source>
        <dbReference type="EMBL" id="GAX20001.1"/>
    </source>
</evidence>
<dbReference type="InterPro" id="IPR044845">
    <property type="entry name" value="HPAT/SRGT1-like"/>
</dbReference>
<dbReference type="PANTHER" id="PTHR31485">
    <property type="entry name" value="PEPTIDYL SERINE ALPHA-GALACTOSYLTRANSFERASE"/>
    <property type="match status" value="1"/>
</dbReference>
<dbReference type="AlphaFoldDB" id="A0A1Z5K1V0"/>
<dbReference type="PANTHER" id="PTHR31485:SF7">
    <property type="entry name" value="PEPTIDYL SERINE ALPHA-GALACTOSYLTRANSFERASE"/>
    <property type="match status" value="1"/>
</dbReference>
<dbReference type="Proteomes" id="UP000198406">
    <property type="component" value="Unassembled WGS sequence"/>
</dbReference>
<gene>
    <name evidence="1" type="ORF">FisN_1Lh525</name>
</gene>
<accession>A0A1Z5K1V0</accession>
<dbReference type="InParanoid" id="A0A1Z5K1V0"/>
<organism evidence="1 2">
    <name type="scientific">Fistulifera solaris</name>
    <name type="common">Oleaginous diatom</name>
    <dbReference type="NCBI Taxonomy" id="1519565"/>
    <lineage>
        <taxon>Eukaryota</taxon>
        <taxon>Sar</taxon>
        <taxon>Stramenopiles</taxon>
        <taxon>Ochrophyta</taxon>
        <taxon>Bacillariophyta</taxon>
        <taxon>Bacillariophyceae</taxon>
        <taxon>Bacillariophycidae</taxon>
        <taxon>Naviculales</taxon>
        <taxon>Naviculaceae</taxon>
        <taxon>Fistulifera</taxon>
    </lineage>
</organism>
<proteinExistence type="predicted"/>
<name>A0A1Z5K1V0_FISSO</name>
<evidence type="ECO:0000313" key="2">
    <source>
        <dbReference type="Proteomes" id="UP000198406"/>
    </source>
</evidence>
<reference evidence="1 2" key="1">
    <citation type="journal article" date="2015" name="Plant Cell">
        <title>Oil accumulation by the oleaginous diatom Fistulifera solaris as revealed by the genome and transcriptome.</title>
        <authorList>
            <person name="Tanaka T."/>
            <person name="Maeda Y."/>
            <person name="Veluchamy A."/>
            <person name="Tanaka M."/>
            <person name="Abida H."/>
            <person name="Marechal E."/>
            <person name="Bowler C."/>
            <person name="Muto M."/>
            <person name="Sunaga Y."/>
            <person name="Tanaka M."/>
            <person name="Yoshino T."/>
            <person name="Taniguchi T."/>
            <person name="Fukuda Y."/>
            <person name="Nemoto M."/>
            <person name="Matsumoto M."/>
            <person name="Wong P.S."/>
            <person name="Aburatani S."/>
            <person name="Fujibuchi W."/>
        </authorList>
    </citation>
    <scope>NUCLEOTIDE SEQUENCE [LARGE SCALE GENOMIC DNA]</scope>
    <source>
        <strain evidence="1 2">JPCC DA0580</strain>
    </source>
</reference>
<dbReference type="GO" id="GO:0016757">
    <property type="term" value="F:glycosyltransferase activity"/>
    <property type="evidence" value="ECO:0007669"/>
    <property type="project" value="InterPro"/>
</dbReference>
<comment type="caution">
    <text evidence="1">The sequence shown here is derived from an EMBL/GenBank/DDBJ whole genome shotgun (WGS) entry which is preliminary data.</text>
</comment>
<dbReference type="EMBL" id="BDSP01000141">
    <property type="protein sequence ID" value="GAX20001.1"/>
    <property type="molecule type" value="Genomic_DNA"/>
</dbReference>